<feature type="domain" description="Bacterial mobilisation" evidence="1">
    <location>
        <begin position="59"/>
        <end position="103"/>
    </location>
</feature>
<evidence type="ECO:0000259" key="1">
    <source>
        <dbReference type="Pfam" id="PF05713"/>
    </source>
</evidence>
<keyword evidence="2" id="KW-0614">Plasmid</keyword>
<accession>M1LH35</accession>
<dbReference type="RefSeq" id="WP_015396717.1">
    <property type="nucleotide sequence ID" value="NC_020295.1"/>
</dbReference>
<evidence type="ECO:0000313" key="2">
    <source>
        <dbReference type="EMBL" id="AGF34192.1"/>
    </source>
</evidence>
<dbReference type="AlphaFoldDB" id="M1LH35"/>
<dbReference type="Pfam" id="PF05713">
    <property type="entry name" value="MobC"/>
    <property type="match status" value="1"/>
</dbReference>
<dbReference type="InterPro" id="IPR008687">
    <property type="entry name" value="MobC"/>
</dbReference>
<dbReference type="EMBL" id="KC286618">
    <property type="protein sequence ID" value="AGF34192.1"/>
    <property type="molecule type" value="Genomic_DNA"/>
</dbReference>
<protein>
    <submittedName>
        <fullName evidence="2">MobC</fullName>
    </submittedName>
</protein>
<sequence>MSVTRTKIIKIRATDDEYAELVARSTKPKLAEWMRDTCLGAETRSTKSAKTPRIDPALLRQLSGLGNNLNQIARAINSHEWKPIDRIQIVAALTTIQRELARLKAENSHDR</sequence>
<name>M1LH35_EDWIC</name>
<proteinExistence type="predicted"/>
<geneLocation type="plasmid" evidence="2">
    <name>2s-pEI2</name>
</geneLocation>
<gene>
    <name evidence="2" type="primary">mobC</name>
</gene>
<organism evidence="2">
    <name type="scientific">Edwardsiella ictaluri</name>
    <dbReference type="NCBI Taxonomy" id="67780"/>
    <lineage>
        <taxon>Bacteria</taxon>
        <taxon>Pseudomonadati</taxon>
        <taxon>Pseudomonadota</taxon>
        <taxon>Gammaproteobacteria</taxon>
        <taxon>Enterobacterales</taxon>
        <taxon>Hafniaceae</taxon>
        <taxon>Edwardsiella</taxon>
    </lineage>
</organism>
<reference evidence="2" key="1">
    <citation type="submission" date="2012-12" db="EMBL/GenBank/DDBJ databases">
        <title>Edwardsiella ictaluri plasmid 2s-pEI2.</title>
        <authorList>
            <person name="Dubytska L.P."/>
            <person name="Thune R.L."/>
        </authorList>
    </citation>
    <scope>NUCLEOTIDE SEQUENCE</scope>
    <source>
        <strain evidence="2">2s</strain>
        <plasmid evidence="2">2s-pEI2</plasmid>
    </source>
</reference>